<evidence type="ECO:0008006" key="3">
    <source>
        <dbReference type="Google" id="ProtNLM"/>
    </source>
</evidence>
<proteinExistence type="predicted"/>
<keyword evidence="2" id="KW-1185">Reference proteome</keyword>
<dbReference type="Pfam" id="PF10764">
    <property type="entry name" value="Gin"/>
    <property type="match status" value="1"/>
</dbReference>
<dbReference type="HOGENOM" id="CLU_187385_0_0_9"/>
<protein>
    <recommendedName>
        <fullName evidence="3">Sigma-G inhibitor, Gin</fullName>
    </recommendedName>
</protein>
<sequence length="70" mass="8317">MKKRICIICGKPINDGIIIYGRGICPCCEKRLMNIKMDTDFYDYYKQCIRKNIAELVIRGEELKCQSYRF</sequence>
<dbReference type="RefSeq" id="WP_029161157.1">
    <property type="nucleotide sequence ID" value="NZ_CP009933.1"/>
</dbReference>
<evidence type="ECO:0000313" key="2">
    <source>
        <dbReference type="Proteomes" id="UP000033115"/>
    </source>
</evidence>
<dbReference type="InterPro" id="IPR019700">
    <property type="entry name" value="Sigma-G_inhibitor_Gin"/>
</dbReference>
<dbReference type="KEGG" id="csq:CSCA_4046"/>
<accession>A0A0E3GRZ3</accession>
<organism evidence="1 2">
    <name type="scientific">Clostridium scatologenes</name>
    <dbReference type="NCBI Taxonomy" id="1548"/>
    <lineage>
        <taxon>Bacteria</taxon>
        <taxon>Bacillati</taxon>
        <taxon>Bacillota</taxon>
        <taxon>Clostridia</taxon>
        <taxon>Eubacteriales</taxon>
        <taxon>Clostridiaceae</taxon>
        <taxon>Clostridium</taxon>
    </lineage>
</organism>
<name>A0A0E3GRZ3_CLOSL</name>
<dbReference type="STRING" id="1548.CSCA_4046"/>
<dbReference type="AlphaFoldDB" id="A0A0E3GRZ3"/>
<dbReference type="Proteomes" id="UP000033115">
    <property type="component" value="Chromosome"/>
</dbReference>
<dbReference type="EMBL" id="CP009933">
    <property type="protein sequence ID" value="AKA71171.1"/>
    <property type="molecule type" value="Genomic_DNA"/>
</dbReference>
<evidence type="ECO:0000313" key="1">
    <source>
        <dbReference type="EMBL" id="AKA71171.1"/>
    </source>
</evidence>
<gene>
    <name evidence="1" type="ORF">CSCA_4046</name>
</gene>
<reference evidence="1 2" key="1">
    <citation type="journal article" date="2015" name="J. Biotechnol.">
        <title>Complete genome sequence of a malodorant-producing acetogen, Clostridium scatologenes ATCC 25775(T).</title>
        <authorList>
            <person name="Zhu Z."/>
            <person name="Guo T."/>
            <person name="Zheng H."/>
            <person name="Song T."/>
            <person name="Ouyang P."/>
            <person name="Xie J."/>
        </authorList>
    </citation>
    <scope>NUCLEOTIDE SEQUENCE [LARGE SCALE GENOMIC DNA]</scope>
    <source>
        <strain evidence="1 2">ATCC 25775</strain>
    </source>
</reference>